<organism evidence="1 2">
    <name type="scientific">Haloferula helveola</name>
    <dbReference type="NCBI Taxonomy" id="490095"/>
    <lineage>
        <taxon>Bacteria</taxon>
        <taxon>Pseudomonadati</taxon>
        <taxon>Verrucomicrobiota</taxon>
        <taxon>Verrucomicrobiia</taxon>
        <taxon>Verrucomicrobiales</taxon>
        <taxon>Verrucomicrobiaceae</taxon>
        <taxon>Haloferula</taxon>
    </lineage>
</organism>
<proteinExistence type="predicted"/>
<reference evidence="1 2" key="1">
    <citation type="submission" date="2021-06" db="EMBL/GenBank/DDBJ databases">
        <title>Complete genome of Haloferula helveola possessing various polysaccharide degrading enzymes.</title>
        <authorList>
            <person name="Takami H."/>
            <person name="Huang C."/>
            <person name="Hamasaki K."/>
        </authorList>
    </citation>
    <scope>NUCLEOTIDE SEQUENCE [LARGE SCALE GENOMIC DNA]</scope>
    <source>
        <strain evidence="1 2">CN-1</strain>
    </source>
</reference>
<dbReference type="EMBL" id="AP024702">
    <property type="protein sequence ID" value="BCX48685.1"/>
    <property type="molecule type" value="Genomic_DNA"/>
</dbReference>
<accession>A0ABN6H4U7</accession>
<keyword evidence="2" id="KW-1185">Reference proteome</keyword>
<evidence type="ECO:0000313" key="1">
    <source>
        <dbReference type="EMBL" id="BCX48685.1"/>
    </source>
</evidence>
<protein>
    <submittedName>
        <fullName evidence="1">Uncharacterized protein</fullName>
    </submittedName>
</protein>
<sequence>MAVEYQYANKEQLLAAMREEFAFLESEYGYTELVERPERYINPYSVLYRKSPVEVLVEGISYGSGTSIMFRIREDLSQPPQDDFCVSWITTIRRPDLQEWQFPDKRGQLLQLPRLANELRAVADDLLRGDLSILPQVRDAIAKARKEGEAAERVRQFRRAEVRSQEAFRSGDYQRVIEELEPHRDLLNPPSRKRLEIAKSRT</sequence>
<dbReference type="RefSeq" id="WP_338685006.1">
    <property type="nucleotide sequence ID" value="NZ_AP024702.1"/>
</dbReference>
<dbReference type="Proteomes" id="UP001374893">
    <property type="component" value="Chromosome"/>
</dbReference>
<name>A0ABN6H4U7_9BACT</name>
<gene>
    <name evidence="1" type="ORF">HAHE_25930</name>
</gene>
<evidence type="ECO:0000313" key="2">
    <source>
        <dbReference type="Proteomes" id="UP001374893"/>
    </source>
</evidence>